<dbReference type="RefSeq" id="WP_063280803.1">
    <property type="nucleotide sequence ID" value="NZ_CP016746.2"/>
</dbReference>
<dbReference type="Proteomes" id="UP000191806">
    <property type="component" value="Plasmid pJM1A"/>
</dbReference>
<proteinExistence type="predicted"/>
<name>A0A1V0PDP3_LACLC</name>
<sequence length="441" mass="52105">MKLYYNVETAYENSGLTYYDFFSQFVQNDEEKFSPEQILTSIQNQTEFPVLNASLELHQLDRLSKREVDAVKQTIEATKSIVTKIEKDPIGKFLYDFKDGEERNYSLSEEQAQAIMANLSERNVEELPDKSQLLFFGKQRIKVPESSLIEFKYTPYYFSHNELFKTLKTVHNKKVLTLDEKLEVCHFLNQFNPYFLSLNPDTLKRIQTIVDSFRKFSHEDCYMYVFKNQKNIEYMETLGYLFSNHNTPLDFIKSIILKNVIPKLFTESTIFDEDFSSKTCEKIICETYFEHQLATTKGNAFFIHYHFQQKYELDQIIQEEQLLANIQTDLILPLNELTFSKQMNVSSLYTHNLTSEHLVILYPFKSALKYLYEKEAMLSGVKQQMKFITVAEGQEHLMQIYNFLNDPKLEAKIKRHLNFVLALGDQITYLDHSDIFEFYDC</sequence>
<protein>
    <submittedName>
        <fullName evidence="1">Uncharacterized protein</fullName>
    </submittedName>
</protein>
<dbReference type="EMBL" id="CP016746">
    <property type="protein sequence ID" value="ARE27218.1"/>
    <property type="molecule type" value="Genomic_DNA"/>
</dbReference>
<reference evidence="1 2" key="1">
    <citation type="journal article" date="2017" name="BMC Genomics">
        <title>Comparative and functional genomics of the Lactococcus lactis taxon; insights into evolution and niche adaptation.</title>
        <authorList>
            <person name="Kelleher P."/>
            <person name="Bottacini F."/>
            <person name="Mahony J."/>
            <person name="Kilcawley K.N."/>
            <person name="van Sinderen D."/>
        </authorList>
    </citation>
    <scope>NUCLEOTIDE SEQUENCE [LARGE SCALE GENOMIC DNA]</scope>
    <source>
        <strain evidence="1 2">JM1</strain>
        <plasmid evidence="2">pmpjm1</plasmid>
    </source>
</reference>
<geneLocation type="plasmid" evidence="2">
    <name>pmpjm1</name>
</geneLocation>
<accession>A0A1V0PDP3</accession>
<organism evidence="1 2">
    <name type="scientific">Lactococcus lactis subsp. cremoris</name>
    <name type="common">Streptococcus cremoris</name>
    <dbReference type="NCBI Taxonomy" id="1359"/>
    <lineage>
        <taxon>Bacteria</taxon>
        <taxon>Bacillati</taxon>
        <taxon>Bacillota</taxon>
        <taxon>Bacilli</taxon>
        <taxon>Lactobacillales</taxon>
        <taxon>Streptococcaceae</taxon>
        <taxon>Lactococcus</taxon>
    </lineage>
</organism>
<gene>
    <name evidence="1" type="ORF">LLJM1_04380</name>
</gene>
<dbReference type="AlphaFoldDB" id="A0A1V0PDP3"/>
<evidence type="ECO:0000313" key="2">
    <source>
        <dbReference type="Proteomes" id="UP000191806"/>
    </source>
</evidence>
<evidence type="ECO:0000313" key="1">
    <source>
        <dbReference type="EMBL" id="ARE27218.1"/>
    </source>
</evidence>
<keyword evidence="1" id="KW-0614">Plasmid</keyword>